<dbReference type="PRINTS" id="PR00080">
    <property type="entry name" value="SDRFAMILY"/>
</dbReference>
<organism evidence="2 3">
    <name type="scientific">Mangrovivirga halotolerans</name>
    <dbReference type="NCBI Taxonomy" id="2993936"/>
    <lineage>
        <taxon>Bacteria</taxon>
        <taxon>Pseudomonadati</taxon>
        <taxon>Bacteroidota</taxon>
        <taxon>Cytophagia</taxon>
        <taxon>Cytophagales</taxon>
        <taxon>Mangrovivirgaceae</taxon>
        <taxon>Mangrovivirga</taxon>
    </lineage>
</organism>
<dbReference type="EC" id="1.1.1.47" evidence="2"/>
<sequence length="255" mass="27031">MENQHQLDLKGKTAIVTGASKGIGRAIAESLAKNGANVIVSSRKQESVDEVAENIVNTGGKAIGIAAHVGNSEDIQNLVKQTLEKFNSIDIIVNNAAINPTYGPIQDSTEDIFEKVMKVNVYGPLELAKLAYPSMKEKGGGSIINIASIEGKTPSTGLGLYSVSKAAMISMTKVLAREWGRDNIRANVILPGLVQTKFSQALINDEKTLKGVMYKQALNKLAEPDDISGLALFLASDASSFCTGSEFVADGGFTI</sequence>
<evidence type="ECO:0000313" key="3">
    <source>
        <dbReference type="Proteomes" id="UP001209885"/>
    </source>
</evidence>
<comment type="similarity">
    <text evidence="1">Belongs to the short-chain dehydrogenases/reductases (SDR) family.</text>
</comment>
<dbReference type="Proteomes" id="UP001209885">
    <property type="component" value="Unassembled WGS sequence"/>
</dbReference>
<keyword evidence="2" id="KW-0560">Oxidoreductase</keyword>
<dbReference type="InterPro" id="IPR002347">
    <property type="entry name" value="SDR_fam"/>
</dbReference>
<keyword evidence="3" id="KW-1185">Reference proteome</keyword>
<dbReference type="Pfam" id="PF13561">
    <property type="entry name" value="adh_short_C2"/>
    <property type="match status" value="1"/>
</dbReference>
<dbReference type="RefSeq" id="WP_266055444.1">
    <property type="nucleotide sequence ID" value="NZ_JAPFQN010000003.1"/>
</dbReference>
<dbReference type="EMBL" id="JAPFQN010000003">
    <property type="protein sequence ID" value="MCX2743073.1"/>
    <property type="molecule type" value="Genomic_DNA"/>
</dbReference>
<evidence type="ECO:0000256" key="1">
    <source>
        <dbReference type="ARBA" id="ARBA00006484"/>
    </source>
</evidence>
<reference evidence="2 3" key="1">
    <citation type="submission" date="2022-11" db="EMBL/GenBank/DDBJ databases">
        <title>The characterization of three novel Bacteroidetes species and genomic analysis of their roles in tidal elemental geochemical cycles.</title>
        <authorList>
            <person name="Ma K."/>
        </authorList>
    </citation>
    <scope>NUCLEOTIDE SEQUENCE [LARGE SCALE GENOMIC DNA]</scope>
    <source>
        <strain evidence="2 3">M17</strain>
    </source>
</reference>
<proteinExistence type="inferred from homology"/>
<dbReference type="PANTHER" id="PTHR43943">
    <property type="entry name" value="DEHYDROGENASE/REDUCTASE (SDR FAMILY) MEMBER 4"/>
    <property type="match status" value="1"/>
</dbReference>
<dbReference type="SUPFAM" id="SSF51735">
    <property type="entry name" value="NAD(P)-binding Rossmann-fold domains"/>
    <property type="match status" value="1"/>
</dbReference>
<dbReference type="PANTHER" id="PTHR43943:SF2">
    <property type="entry name" value="DEHYDROGENASE_REDUCTASE 4"/>
    <property type="match status" value="1"/>
</dbReference>
<protein>
    <submittedName>
        <fullName evidence="2">Glucose 1-dehydrogenase</fullName>
        <ecNumber evidence="2">1.1.1.47</ecNumber>
    </submittedName>
</protein>
<dbReference type="PROSITE" id="PS00061">
    <property type="entry name" value="ADH_SHORT"/>
    <property type="match status" value="1"/>
</dbReference>
<comment type="caution">
    <text evidence="2">The sequence shown here is derived from an EMBL/GenBank/DDBJ whole genome shotgun (WGS) entry which is preliminary data.</text>
</comment>
<dbReference type="InterPro" id="IPR020904">
    <property type="entry name" value="Sc_DH/Rdtase_CS"/>
</dbReference>
<dbReference type="CDD" id="cd05233">
    <property type="entry name" value="SDR_c"/>
    <property type="match status" value="1"/>
</dbReference>
<dbReference type="GO" id="GO:0047936">
    <property type="term" value="F:glucose 1-dehydrogenase [NAD(P)+] activity"/>
    <property type="evidence" value="ECO:0007669"/>
    <property type="project" value="UniProtKB-EC"/>
</dbReference>
<dbReference type="PRINTS" id="PR00081">
    <property type="entry name" value="GDHRDH"/>
</dbReference>
<dbReference type="Gene3D" id="3.40.50.720">
    <property type="entry name" value="NAD(P)-binding Rossmann-like Domain"/>
    <property type="match status" value="1"/>
</dbReference>
<evidence type="ECO:0000313" key="2">
    <source>
        <dbReference type="EMBL" id="MCX2743073.1"/>
    </source>
</evidence>
<name>A0ABT3RNH3_9BACT</name>
<gene>
    <name evidence="2" type="ORF">OO013_04310</name>
</gene>
<dbReference type="InterPro" id="IPR036291">
    <property type="entry name" value="NAD(P)-bd_dom_sf"/>
</dbReference>
<accession>A0ABT3RNH3</accession>
<dbReference type="NCBIfam" id="NF005559">
    <property type="entry name" value="PRK07231.1"/>
    <property type="match status" value="1"/>
</dbReference>